<sequence length="55" mass="6619">MSWKNYRHRREPDGNSSLTIRTISLRKHNSTIWKMQRVIFSNALSASNEVFYPRH</sequence>
<organism evidence="1">
    <name type="scientific">Picea sitchensis</name>
    <name type="common">Sitka spruce</name>
    <name type="synonym">Pinus sitchensis</name>
    <dbReference type="NCBI Taxonomy" id="3332"/>
    <lineage>
        <taxon>Eukaryota</taxon>
        <taxon>Viridiplantae</taxon>
        <taxon>Streptophyta</taxon>
        <taxon>Embryophyta</taxon>
        <taxon>Tracheophyta</taxon>
        <taxon>Spermatophyta</taxon>
        <taxon>Pinopsida</taxon>
        <taxon>Pinidae</taxon>
        <taxon>Conifers I</taxon>
        <taxon>Pinales</taxon>
        <taxon>Pinaceae</taxon>
        <taxon>Picea</taxon>
    </lineage>
</organism>
<dbReference type="EMBL" id="BT123693">
    <property type="protein sequence ID" value="ADE76998.1"/>
    <property type="molecule type" value="mRNA"/>
</dbReference>
<reference evidence="1" key="1">
    <citation type="submission" date="2010-04" db="EMBL/GenBank/DDBJ databases">
        <authorList>
            <person name="Reid K.E."/>
            <person name="Liao N."/>
            <person name="Chan S."/>
            <person name="Docking R."/>
            <person name="Taylor G."/>
            <person name="Moore R."/>
            <person name="Mayo M."/>
            <person name="Munro S."/>
            <person name="King J."/>
            <person name="Yanchuk A."/>
            <person name="Holt R."/>
            <person name="Jones S."/>
            <person name="Marra M."/>
            <person name="Ritland C.E."/>
            <person name="Ritland K."/>
            <person name="Bohlmann J."/>
        </authorList>
    </citation>
    <scope>NUCLEOTIDE SEQUENCE</scope>
    <source>
        <tissue evidence="1">Bud</tissue>
    </source>
</reference>
<name>D5ABS9_PICSI</name>
<accession>D5ABS9</accession>
<evidence type="ECO:0000313" key="1">
    <source>
        <dbReference type="EMBL" id="ADE76998.1"/>
    </source>
</evidence>
<protein>
    <submittedName>
        <fullName evidence="1">Uncharacterized protein</fullName>
    </submittedName>
</protein>
<dbReference type="AlphaFoldDB" id="D5ABS9"/>
<proteinExistence type="evidence at transcript level"/>